<dbReference type="GeneID" id="5003848"/>
<dbReference type="KEGG" id="olu:OSTLU_25083"/>
<dbReference type="Gramene" id="ABO97932">
    <property type="protein sequence ID" value="ABO97932"/>
    <property type="gene ID" value="OSTLU_25083"/>
</dbReference>
<dbReference type="Proteomes" id="UP000001568">
    <property type="component" value="Chromosome 9"/>
</dbReference>
<dbReference type="InterPro" id="IPR039776">
    <property type="entry name" value="Pds5"/>
</dbReference>
<feature type="compositionally biased region" description="Polar residues" evidence="3">
    <location>
        <begin position="77"/>
        <end position="87"/>
    </location>
</feature>
<feature type="region of interest" description="Disordered" evidence="3">
    <location>
        <begin position="457"/>
        <end position="523"/>
    </location>
</feature>
<dbReference type="STRING" id="436017.A4S326"/>
<feature type="compositionally biased region" description="Low complexity" evidence="3">
    <location>
        <begin position="191"/>
        <end position="206"/>
    </location>
</feature>
<evidence type="ECO:0000256" key="2">
    <source>
        <dbReference type="ARBA" id="ARBA00023242"/>
    </source>
</evidence>
<dbReference type="Pfam" id="PF21743">
    <property type="entry name" value="PTM_DIR17_Tudor"/>
    <property type="match status" value="1"/>
</dbReference>
<dbReference type="HOGENOM" id="CLU_375269_0_0_1"/>
<feature type="domain" description="PWWP" evidence="4">
    <location>
        <begin position="387"/>
        <end position="444"/>
    </location>
</feature>
<gene>
    <name evidence="5" type="ORF">OSTLU_25083</name>
</gene>
<evidence type="ECO:0000313" key="5">
    <source>
        <dbReference type="EMBL" id="ABO97932.1"/>
    </source>
</evidence>
<feature type="region of interest" description="Disordered" evidence="3">
    <location>
        <begin position="689"/>
        <end position="712"/>
    </location>
</feature>
<sequence length="740" mass="80921">MPACAMGNDAAEPYASAAGRATQEVRKASDATRGGRGEIRGETPDLPLSYARNGGTCSTSDDSRPSSRMAMGKDGNSRASGDGTTSGMEEERRRAREATRAWFSERAANGDLELMRAELHSMGQKELQRMFVEMFDRATTSNNNQWLRRRIANGLGLEDVAEHVVSSQAKLASATNERVPSKRQSARRNAVETAAVTPAAQATPNTRGAESPDEAAEFTPDGVRKSRRAVKPKAIFDSDAFPSAAKVSEERRRERKRQEALEQAATCASGVTTDHHGGKAAVGRRVRVYWPLEGKFFAGVVTAYNARTGLHHIDYDDGDKEEIKLATPEQPRKFEAIEHPALASTPSPASDWPALTNTVDSSISLSMPQPGRPADILSTLPSSWPAVGSLVWGRVRGHGWWPGAVHDKDASHDMQEISFFDNSRARLHRHDLLPFQQYYMVLRDAKKTHAYAEAVSRAAETYESRRQRTVKRRSKKEEQSNVEESSEPPRIWHFEREGAKKSHKRSKDVDVDDAGAAKRGKVNEHSTTVFGSIEAPKTLNDLNKSLEEMKAKMLPLAKESRKTLNKHLVDTARKVKTEAADDDEETLIAADERVVVLDELASIESLIAWSENKAAKSPAKTPDLSFMTKRGDDISPSDPKGLLRQPSENLLCLGEISEFFDGTARADPLGIDDPIVADLGADEVAKMTAPSTPEQHGIEGEGSPFAKSNMSDSCTTLHASYGDKKINVSETPVTKGALSA</sequence>
<dbReference type="GO" id="GO:0007064">
    <property type="term" value="P:mitotic sister chromatid cohesion"/>
    <property type="evidence" value="ECO:0007669"/>
    <property type="project" value="InterPro"/>
</dbReference>
<keyword evidence="2" id="KW-0539">Nucleus</keyword>
<dbReference type="Gene3D" id="2.30.30.140">
    <property type="match status" value="2"/>
</dbReference>
<feature type="region of interest" description="Disordered" evidence="3">
    <location>
        <begin position="245"/>
        <end position="280"/>
    </location>
</feature>
<evidence type="ECO:0000256" key="3">
    <source>
        <dbReference type="SAM" id="MobiDB-lite"/>
    </source>
</evidence>
<feature type="compositionally biased region" description="Basic and acidic residues" evidence="3">
    <location>
        <begin position="23"/>
        <end position="43"/>
    </location>
</feature>
<name>A4S326_OSTLU</name>
<dbReference type="InterPro" id="IPR000313">
    <property type="entry name" value="PWWP_dom"/>
</dbReference>
<dbReference type="Pfam" id="PF00855">
    <property type="entry name" value="PWWP"/>
    <property type="match status" value="1"/>
</dbReference>
<proteinExistence type="predicted"/>
<dbReference type="eggNOG" id="KOG1525">
    <property type="taxonomic scope" value="Eukaryota"/>
</dbReference>
<dbReference type="OrthoDB" id="515344at2759"/>
<dbReference type="PANTHER" id="PTHR12663">
    <property type="entry name" value="ANDROGEN INDUCED INHIBITOR OF PROLIFERATION AS3 / PDS5-RELATED"/>
    <property type="match status" value="1"/>
</dbReference>
<dbReference type="GO" id="GO:0005634">
    <property type="term" value="C:nucleus"/>
    <property type="evidence" value="ECO:0007669"/>
    <property type="project" value="UniProtKB-SubCell"/>
</dbReference>
<dbReference type="CDD" id="cd05162">
    <property type="entry name" value="PWWP"/>
    <property type="match status" value="1"/>
</dbReference>
<reference evidence="5 6" key="1">
    <citation type="journal article" date="2007" name="Proc. Natl. Acad. Sci. U.S.A.">
        <title>The tiny eukaryote Ostreococcus provides genomic insights into the paradox of plankton speciation.</title>
        <authorList>
            <person name="Palenik B."/>
            <person name="Grimwood J."/>
            <person name="Aerts A."/>
            <person name="Rouze P."/>
            <person name="Salamov A."/>
            <person name="Putnam N."/>
            <person name="Dupont C."/>
            <person name="Jorgensen R."/>
            <person name="Derelle E."/>
            <person name="Rombauts S."/>
            <person name="Zhou K."/>
            <person name="Otillar R."/>
            <person name="Merchant S.S."/>
            <person name="Podell S."/>
            <person name="Gaasterland T."/>
            <person name="Napoli C."/>
            <person name="Gendler K."/>
            <person name="Manuell A."/>
            <person name="Tai V."/>
            <person name="Vallon O."/>
            <person name="Piganeau G."/>
            <person name="Jancek S."/>
            <person name="Heijde M."/>
            <person name="Jabbari K."/>
            <person name="Bowler C."/>
            <person name="Lohr M."/>
            <person name="Robbens S."/>
            <person name="Werner G."/>
            <person name="Dubchak I."/>
            <person name="Pazour G.J."/>
            <person name="Ren Q."/>
            <person name="Paulsen I."/>
            <person name="Delwiche C."/>
            <person name="Schmutz J."/>
            <person name="Rokhsar D."/>
            <person name="Van de Peer Y."/>
            <person name="Moreau H."/>
            <person name="Grigoriev I.V."/>
        </authorList>
    </citation>
    <scope>NUCLEOTIDE SEQUENCE [LARGE SCALE GENOMIC DNA]</scope>
    <source>
        <strain evidence="5 6">CCE9901</strain>
    </source>
</reference>
<organism evidence="5 6">
    <name type="scientific">Ostreococcus lucimarinus (strain CCE9901)</name>
    <dbReference type="NCBI Taxonomy" id="436017"/>
    <lineage>
        <taxon>Eukaryota</taxon>
        <taxon>Viridiplantae</taxon>
        <taxon>Chlorophyta</taxon>
        <taxon>Mamiellophyceae</taxon>
        <taxon>Mamiellales</taxon>
        <taxon>Bathycoccaceae</taxon>
        <taxon>Ostreococcus</taxon>
    </lineage>
</organism>
<dbReference type="GO" id="GO:0006281">
    <property type="term" value="P:DNA repair"/>
    <property type="evidence" value="ECO:0007669"/>
    <property type="project" value="TreeGrafter"/>
</dbReference>
<dbReference type="SUPFAM" id="SSF63748">
    <property type="entry name" value="Tudor/PWWP/MBT"/>
    <property type="match status" value="2"/>
</dbReference>
<keyword evidence="6" id="KW-1185">Reference proteome</keyword>
<feature type="region of interest" description="Disordered" evidence="3">
    <location>
        <begin position="1"/>
        <end position="92"/>
    </location>
</feature>
<dbReference type="AlphaFoldDB" id="A4S326"/>
<dbReference type="InterPro" id="IPR047365">
    <property type="entry name" value="Tudor_AtPTM-like"/>
</dbReference>
<evidence type="ECO:0000313" key="6">
    <source>
        <dbReference type="Proteomes" id="UP000001568"/>
    </source>
</evidence>
<dbReference type="RefSeq" id="XP_001419639.1">
    <property type="nucleotide sequence ID" value="XM_001419602.1"/>
</dbReference>
<feature type="region of interest" description="Disordered" evidence="3">
    <location>
        <begin position="172"/>
        <end position="231"/>
    </location>
</feature>
<dbReference type="CDD" id="cd20404">
    <property type="entry name" value="Tudor_Agenet_AtEML-like"/>
    <property type="match status" value="1"/>
</dbReference>
<protein>
    <recommendedName>
        <fullName evidence="4">PWWP domain-containing protein</fullName>
    </recommendedName>
</protein>
<accession>A4S326</accession>
<dbReference type="PANTHER" id="PTHR12663:SF0">
    <property type="entry name" value="PRECOCIOUS DISSOCIATION OF SISTERS 5, ISOFORM A"/>
    <property type="match status" value="1"/>
</dbReference>
<feature type="compositionally biased region" description="Basic and acidic residues" evidence="3">
    <location>
        <begin position="490"/>
        <end position="500"/>
    </location>
</feature>
<dbReference type="PROSITE" id="PS50812">
    <property type="entry name" value="PWWP"/>
    <property type="match status" value="1"/>
</dbReference>
<evidence type="ECO:0000259" key="4">
    <source>
        <dbReference type="PROSITE" id="PS50812"/>
    </source>
</evidence>
<feature type="compositionally biased region" description="Basic and acidic residues" evidence="3">
    <location>
        <begin position="247"/>
        <end position="260"/>
    </location>
</feature>
<comment type="subcellular location">
    <subcellularLocation>
        <location evidence="1">Nucleus</location>
    </subcellularLocation>
</comment>
<dbReference type="EMBL" id="CP000589">
    <property type="protein sequence ID" value="ABO97932.1"/>
    <property type="molecule type" value="Genomic_DNA"/>
</dbReference>
<dbReference type="GO" id="GO:0000785">
    <property type="term" value="C:chromatin"/>
    <property type="evidence" value="ECO:0007669"/>
    <property type="project" value="TreeGrafter"/>
</dbReference>
<evidence type="ECO:0000256" key="1">
    <source>
        <dbReference type="ARBA" id="ARBA00004123"/>
    </source>
</evidence>